<name>A0A812LG34_9DINO</name>
<proteinExistence type="predicted"/>
<dbReference type="EMBL" id="CAJNDS010000913">
    <property type="protein sequence ID" value="CAE7240514.1"/>
    <property type="molecule type" value="Genomic_DNA"/>
</dbReference>
<reference evidence="1" key="1">
    <citation type="submission" date="2021-02" db="EMBL/GenBank/DDBJ databases">
        <authorList>
            <person name="Dougan E. K."/>
            <person name="Rhodes N."/>
            <person name="Thang M."/>
            <person name="Chan C."/>
        </authorList>
    </citation>
    <scope>NUCLEOTIDE SEQUENCE</scope>
</reference>
<dbReference type="OrthoDB" id="420457at2759"/>
<protein>
    <submittedName>
        <fullName evidence="1">Uncharacterized protein</fullName>
    </submittedName>
</protein>
<dbReference type="AlphaFoldDB" id="A0A812LG34"/>
<organism evidence="1 2">
    <name type="scientific">Symbiodinium natans</name>
    <dbReference type="NCBI Taxonomy" id="878477"/>
    <lineage>
        <taxon>Eukaryota</taxon>
        <taxon>Sar</taxon>
        <taxon>Alveolata</taxon>
        <taxon>Dinophyceae</taxon>
        <taxon>Suessiales</taxon>
        <taxon>Symbiodiniaceae</taxon>
        <taxon>Symbiodinium</taxon>
    </lineage>
</organism>
<dbReference type="Proteomes" id="UP000604046">
    <property type="component" value="Unassembled WGS sequence"/>
</dbReference>
<accession>A0A812LG34</accession>
<evidence type="ECO:0000313" key="1">
    <source>
        <dbReference type="EMBL" id="CAE7240514.1"/>
    </source>
</evidence>
<gene>
    <name evidence="1" type="ORF">SNAT2548_LOCUS10777</name>
</gene>
<keyword evidence="2" id="KW-1185">Reference proteome</keyword>
<sequence>MPECPADFEGVGRGWYNVEEVRERIFDHRGFLVLPEVGEPAPMQTQGCCVLNQTFLLPIIKAMKAAKTLKLPSLEQIHRQLVILWTTHQSAKKKKKGSSKGRLPKLDDSFQLEPEILAHALTDAKGIKSLLSFVRKQFLSERVPKDSRLN</sequence>
<comment type="caution">
    <text evidence="1">The sequence shown here is derived from an EMBL/GenBank/DDBJ whole genome shotgun (WGS) entry which is preliminary data.</text>
</comment>
<evidence type="ECO:0000313" key="2">
    <source>
        <dbReference type="Proteomes" id="UP000604046"/>
    </source>
</evidence>